<comment type="caution">
    <text evidence="3">The sequence shown here is derived from an EMBL/GenBank/DDBJ whole genome shotgun (WGS) entry which is preliminary data.</text>
</comment>
<accession>A0ABR3W3Z0</accession>
<proteinExistence type="inferred from homology"/>
<evidence type="ECO:0000313" key="3">
    <source>
        <dbReference type="EMBL" id="KAL1852491.1"/>
    </source>
</evidence>
<evidence type="ECO:0000256" key="1">
    <source>
        <dbReference type="ARBA" id="ARBA00008903"/>
    </source>
</evidence>
<dbReference type="Gene3D" id="3.30.1780.10">
    <property type="entry name" value="ornithine cyclodeaminase, domain 1"/>
    <property type="match status" value="1"/>
</dbReference>
<feature type="region of interest" description="Disordered" evidence="2">
    <location>
        <begin position="368"/>
        <end position="427"/>
    </location>
</feature>
<dbReference type="InterPro" id="IPR023401">
    <property type="entry name" value="ODC_N"/>
</dbReference>
<dbReference type="PANTHER" id="PTHR13812">
    <property type="entry name" value="KETIMINE REDUCTASE MU-CRYSTALLIN"/>
    <property type="match status" value="1"/>
</dbReference>
<dbReference type="EMBL" id="JAZHXJ010000738">
    <property type="protein sequence ID" value="KAL1852491.1"/>
    <property type="molecule type" value="Genomic_DNA"/>
</dbReference>
<evidence type="ECO:0000313" key="4">
    <source>
        <dbReference type="Proteomes" id="UP001586593"/>
    </source>
</evidence>
<dbReference type="Gene3D" id="3.40.50.720">
    <property type="entry name" value="NAD(P)-binding Rossmann-like Domain"/>
    <property type="match status" value="1"/>
</dbReference>
<dbReference type="PANTHER" id="PTHR13812:SF19">
    <property type="entry name" value="KETIMINE REDUCTASE MU-CRYSTALLIN"/>
    <property type="match status" value="1"/>
</dbReference>
<sequence length="476" mass="52086">MPLSVLTDDQVRLLLENLTLEELESFREELRRALHDYSTNTQSMDEGLLHQPTRTSIHSAQSGITTLFMPSCSPAGHGVKVITLSSGSNLENDDPKRPVIRPTGAITLFSADGQPVGFLHASTLTAFRTALASSCLLVRRRTVRTLTVFGCGEQAYWHIRLALMFRGATVKHVNIINRRFSQNCKAILKRLYAVPAAMKEREGWGEATFGVLTPGYGEYERLLREQVQAADVLFCCTPSTEPLFRGSILTSHEARLKGRLIVAIGSYTPAMRELPVELLRQATKTHEKGHRHFHKHAPEGGVVVVDTLDGALKEAGEIIEAGLAPTQLVELGELVMLHNIALAEEDESQPSSRNSSLLSVPSAEFEKLDLDSSNGGGSSSRSALSSVFGSEGRSSTSSRPPSPSRKSSRPSLHHRSASHNAIDRQKRKDDHLARWLQEGNVIYKSVGLGLMDLAVGMKLVRFAQEKGVGSHIDGFS</sequence>
<reference evidence="3 4" key="1">
    <citation type="journal article" date="2024" name="Commun. Biol.">
        <title>Comparative genomic analysis of thermophilic fungi reveals convergent evolutionary adaptations and gene losses.</title>
        <authorList>
            <person name="Steindorff A.S."/>
            <person name="Aguilar-Pontes M.V."/>
            <person name="Robinson A.J."/>
            <person name="Andreopoulos B."/>
            <person name="LaButti K."/>
            <person name="Kuo A."/>
            <person name="Mondo S."/>
            <person name="Riley R."/>
            <person name="Otillar R."/>
            <person name="Haridas S."/>
            <person name="Lipzen A."/>
            <person name="Grimwood J."/>
            <person name="Schmutz J."/>
            <person name="Clum A."/>
            <person name="Reid I.D."/>
            <person name="Moisan M.C."/>
            <person name="Butler G."/>
            <person name="Nguyen T.T.M."/>
            <person name="Dewar K."/>
            <person name="Conant G."/>
            <person name="Drula E."/>
            <person name="Henrissat B."/>
            <person name="Hansel C."/>
            <person name="Singer S."/>
            <person name="Hutchinson M.I."/>
            <person name="de Vries R.P."/>
            <person name="Natvig D.O."/>
            <person name="Powell A.J."/>
            <person name="Tsang A."/>
            <person name="Grigoriev I.V."/>
        </authorList>
    </citation>
    <scope>NUCLEOTIDE SEQUENCE [LARGE SCALE GENOMIC DNA]</scope>
    <source>
        <strain evidence="3 4">ATCC 24622</strain>
    </source>
</reference>
<dbReference type="InterPro" id="IPR003462">
    <property type="entry name" value="ODC_Mu_crystall"/>
</dbReference>
<protein>
    <recommendedName>
        <fullName evidence="5">Ornithine cyclodeaminase</fullName>
    </recommendedName>
</protein>
<feature type="compositionally biased region" description="Low complexity" evidence="2">
    <location>
        <begin position="379"/>
        <end position="399"/>
    </location>
</feature>
<name>A0ABR3W3Z0_9PEZI</name>
<dbReference type="Proteomes" id="UP001586593">
    <property type="component" value="Unassembled WGS sequence"/>
</dbReference>
<evidence type="ECO:0008006" key="5">
    <source>
        <dbReference type="Google" id="ProtNLM"/>
    </source>
</evidence>
<keyword evidence="4" id="KW-1185">Reference proteome</keyword>
<dbReference type="SUPFAM" id="SSF51735">
    <property type="entry name" value="NAD(P)-binding Rossmann-fold domains"/>
    <property type="match status" value="1"/>
</dbReference>
<feature type="compositionally biased region" description="Basic residues" evidence="2">
    <location>
        <begin position="406"/>
        <end position="417"/>
    </location>
</feature>
<dbReference type="Pfam" id="PF02423">
    <property type="entry name" value="OCD_Mu_crystall"/>
    <property type="match status" value="1"/>
</dbReference>
<organism evidence="3 4">
    <name type="scientific">Phialemonium thermophilum</name>
    <dbReference type="NCBI Taxonomy" id="223376"/>
    <lineage>
        <taxon>Eukaryota</taxon>
        <taxon>Fungi</taxon>
        <taxon>Dikarya</taxon>
        <taxon>Ascomycota</taxon>
        <taxon>Pezizomycotina</taxon>
        <taxon>Sordariomycetes</taxon>
        <taxon>Sordariomycetidae</taxon>
        <taxon>Cephalothecales</taxon>
        <taxon>Cephalothecaceae</taxon>
        <taxon>Phialemonium</taxon>
    </lineage>
</organism>
<gene>
    <name evidence="3" type="ORF">VTK73DRAFT_9186</name>
</gene>
<dbReference type="InterPro" id="IPR036291">
    <property type="entry name" value="NAD(P)-bd_dom_sf"/>
</dbReference>
<comment type="similarity">
    <text evidence="1">Belongs to the ornithine cyclodeaminase/mu-crystallin family.</text>
</comment>
<evidence type="ECO:0000256" key="2">
    <source>
        <dbReference type="SAM" id="MobiDB-lite"/>
    </source>
</evidence>